<name>A0ABV2TG37_9RHOO</name>
<dbReference type="Pfam" id="PF13526">
    <property type="entry name" value="DUF4125"/>
    <property type="match status" value="1"/>
</dbReference>
<dbReference type="InterPro" id="IPR025191">
    <property type="entry name" value="DUF4125"/>
</dbReference>
<keyword evidence="2" id="KW-1185">Reference proteome</keyword>
<dbReference type="RefSeq" id="WP_354599347.1">
    <property type="nucleotide sequence ID" value="NZ_JBEWZI010000001.1"/>
</dbReference>
<evidence type="ECO:0000313" key="1">
    <source>
        <dbReference type="EMBL" id="MET7012891.1"/>
    </source>
</evidence>
<reference evidence="1 2" key="1">
    <citation type="submission" date="2024-07" db="EMBL/GenBank/DDBJ databases">
        <title>Uliginosibacterium flavum JJ3220;KACC:17644.</title>
        <authorList>
            <person name="Kim M.K."/>
        </authorList>
    </citation>
    <scope>NUCLEOTIDE SEQUENCE [LARGE SCALE GENOMIC DNA]</scope>
    <source>
        <strain evidence="1 2">KACC:17644</strain>
    </source>
</reference>
<organism evidence="1 2">
    <name type="scientific">Uliginosibacterium flavum</name>
    <dbReference type="NCBI Taxonomy" id="1396831"/>
    <lineage>
        <taxon>Bacteria</taxon>
        <taxon>Pseudomonadati</taxon>
        <taxon>Pseudomonadota</taxon>
        <taxon>Betaproteobacteria</taxon>
        <taxon>Rhodocyclales</taxon>
        <taxon>Zoogloeaceae</taxon>
        <taxon>Uliginosibacterium</taxon>
    </lineage>
</organism>
<gene>
    <name evidence="1" type="ORF">ABXR19_01735</name>
</gene>
<proteinExistence type="predicted"/>
<sequence>MTPIDAIISLEWSAFDKVNNAGGRANCQDDFATFELMRKSQFLSWDKATRESYLDDLQRAKKAGRNLIQEKYARMMISTAPQEYATFEHTLPPLSAWQLSTIEAIITQQLEWREAFARVYPRMSSQARLIRTAEDSPSGTSFETYLRGELGTYSEATLQAYQKMIDDYVQRGENITTAAMQHTALLYGYESLAAAEQKLQ</sequence>
<protein>
    <submittedName>
        <fullName evidence="1">DUF4125 family protein</fullName>
    </submittedName>
</protein>
<dbReference type="EMBL" id="JBEWZI010000001">
    <property type="protein sequence ID" value="MET7012891.1"/>
    <property type="molecule type" value="Genomic_DNA"/>
</dbReference>
<comment type="caution">
    <text evidence="1">The sequence shown here is derived from an EMBL/GenBank/DDBJ whole genome shotgun (WGS) entry which is preliminary data.</text>
</comment>
<accession>A0ABV2TG37</accession>
<dbReference type="Proteomes" id="UP001549691">
    <property type="component" value="Unassembled WGS sequence"/>
</dbReference>
<evidence type="ECO:0000313" key="2">
    <source>
        <dbReference type="Proteomes" id="UP001549691"/>
    </source>
</evidence>